<feature type="transmembrane region" description="Helical" evidence="8">
    <location>
        <begin position="456"/>
        <end position="477"/>
    </location>
</feature>
<feature type="transmembrane region" description="Helical" evidence="8">
    <location>
        <begin position="151"/>
        <end position="170"/>
    </location>
</feature>
<dbReference type="PANTHER" id="PTHR23501">
    <property type="entry name" value="MAJOR FACILITATOR SUPERFAMILY"/>
    <property type="match status" value="1"/>
</dbReference>
<gene>
    <name evidence="10" type="ORF">CALCODRAFT_225102</name>
</gene>
<feature type="transmembrane region" description="Helical" evidence="8">
    <location>
        <begin position="307"/>
        <end position="330"/>
    </location>
</feature>
<dbReference type="InterPro" id="IPR020846">
    <property type="entry name" value="MFS_dom"/>
</dbReference>
<feature type="transmembrane region" description="Helical" evidence="8">
    <location>
        <begin position="619"/>
        <end position="638"/>
    </location>
</feature>
<dbReference type="PROSITE" id="PS50850">
    <property type="entry name" value="MFS"/>
    <property type="match status" value="1"/>
</dbReference>
<evidence type="ECO:0000256" key="4">
    <source>
        <dbReference type="ARBA" id="ARBA00022692"/>
    </source>
</evidence>
<dbReference type="CDD" id="cd17502">
    <property type="entry name" value="MFS_Azr1_MDR_like"/>
    <property type="match status" value="1"/>
</dbReference>
<keyword evidence="4 8" id="KW-0812">Transmembrane</keyword>
<protein>
    <submittedName>
        <fullName evidence="10">MFS general substrate transporter</fullName>
    </submittedName>
</protein>
<dbReference type="GO" id="GO:0005886">
    <property type="term" value="C:plasma membrane"/>
    <property type="evidence" value="ECO:0007669"/>
    <property type="project" value="TreeGrafter"/>
</dbReference>
<evidence type="ECO:0000313" key="10">
    <source>
        <dbReference type="EMBL" id="KZT58921.1"/>
    </source>
</evidence>
<feature type="transmembrane region" description="Helical" evidence="8">
    <location>
        <begin position="280"/>
        <end position="301"/>
    </location>
</feature>
<name>A0A165H6I0_9BASI</name>
<feature type="transmembrane region" description="Helical" evidence="8">
    <location>
        <begin position="373"/>
        <end position="396"/>
    </location>
</feature>
<organism evidence="10 11">
    <name type="scientific">Calocera cornea HHB12733</name>
    <dbReference type="NCBI Taxonomy" id="1353952"/>
    <lineage>
        <taxon>Eukaryota</taxon>
        <taxon>Fungi</taxon>
        <taxon>Dikarya</taxon>
        <taxon>Basidiomycota</taxon>
        <taxon>Agaricomycotina</taxon>
        <taxon>Dacrymycetes</taxon>
        <taxon>Dacrymycetales</taxon>
        <taxon>Dacrymycetaceae</taxon>
        <taxon>Calocera</taxon>
    </lineage>
</organism>
<feature type="region of interest" description="Disordered" evidence="7">
    <location>
        <begin position="1"/>
        <end position="142"/>
    </location>
</feature>
<sequence length="713" mass="76156">MAPLDLLPTPASDPPPRAPLSRSETLVDSPATASSMVGPALPRRGPAEDSLPEEREAKEKERLKTSRQADYTGEAEATHGLVRATSALPSDPHPETPGESALPSGAQSPAISPEDAEAEAGLTAEQKAERKEARKKGAPPPLQDQTNLLPFRQLIVVFIGLAIAIFVSLLDQTIVSTAIPQIANDFNSGQQAEWVGTSYLVTSTVFQPIYGRVSDIFGRKFVLLFTLAIFLVGSILCAVAQSMIQLIAFRAVTGIGGGGIITLVMIIVSDVVAMKDRGKYQGIIGGVVAMGNSIGPVIGGVFTTKATWRWCFWLGVPLSGLAIVVVIFLLPLRRVKGNMKTKLKQVDYLGTVLSLMGTMGILLPLSWGGTSFAWSSAAVIAPLILGALFIGLFLVVEWKFAKIPNIPLEIFQNKTVCGVQIATFLSGCAFYVQLYYLPQYFQVVKGFSSLQSGTQLLPLIVVQTVFSFSSGLIVSLTGRYRANIYLGFAIWSVGLGLLSTLSLHSTTAQQVGYLILTGVGAGQTFQTTLIAAQAAVPRHQMAVVTGTRNFLRMLGGTVALAVCQAILNNSVKSELLQAGFAQDLVDAITSSPTTYTSLNLTAPQILAVQNSFSDGVQNVFRFCFPCAIVAFFVSALMIDAHSLKRGDEDQLKAKGKEWAAKHAHKKDEEKGDHPAEGEAPAAGTHAQEQPQLLVTLPHHEEKTPPAPTSEPKP</sequence>
<dbReference type="EMBL" id="KV423946">
    <property type="protein sequence ID" value="KZT58921.1"/>
    <property type="molecule type" value="Genomic_DNA"/>
</dbReference>
<feature type="transmembrane region" description="Helical" evidence="8">
    <location>
        <begin position="511"/>
        <end position="537"/>
    </location>
</feature>
<dbReference type="FunFam" id="1.20.1720.10:FF:000013">
    <property type="entry name" value="Related to multidrug resistance proteins"/>
    <property type="match status" value="1"/>
</dbReference>
<dbReference type="InterPro" id="IPR036259">
    <property type="entry name" value="MFS_trans_sf"/>
</dbReference>
<dbReference type="InParanoid" id="A0A165H6I0"/>
<evidence type="ECO:0000256" key="3">
    <source>
        <dbReference type="ARBA" id="ARBA00022448"/>
    </source>
</evidence>
<keyword evidence="6 8" id="KW-0472">Membrane</keyword>
<keyword evidence="3" id="KW-0813">Transport</keyword>
<keyword evidence="5 8" id="KW-1133">Transmembrane helix</keyword>
<evidence type="ECO:0000259" key="9">
    <source>
        <dbReference type="PROSITE" id="PS50850"/>
    </source>
</evidence>
<proteinExistence type="inferred from homology"/>
<accession>A0A165H6I0</accession>
<evidence type="ECO:0000256" key="6">
    <source>
        <dbReference type="ARBA" id="ARBA00023136"/>
    </source>
</evidence>
<feature type="transmembrane region" description="Helical" evidence="8">
    <location>
        <begin position="221"/>
        <end position="241"/>
    </location>
</feature>
<dbReference type="AlphaFoldDB" id="A0A165H6I0"/>
<evidence type="ECO:0000313" key="11">
    <source>
        <dbReference type="Proteomes" id="UP000076842"/>
    </source>
</evidence>
<reference evidence="10 11" key="1">
    <citation type="journal article" date="2016" name="Mol. Biol. Evol.">
        <title>Comparative Genomics of Early-Diverging Mushroom-Forming Fungi Provides Insights into the Origins of Lignocellulose Decay Capabilities.</title>
        <authorList>
            <person name="Nagy L.G."/>
            <person name="Riley R."/>
            <person name="Tritt A."/>
            <person name="Adam C."/>
            <person name="Daum C."/>
            <person name="Floudas D."/>
            <person name="Sun H."/>
            <person name="Yadav J.S."/>
            <person name="Pangilinan J."/>
            <person name="Larsson K.H."/>
            <person name="Matsuura K."/>
            <person name="Barry K."/>
            <person name="Labutti K."/>
            <person name="Kuo R."/>
            <person name="Ohm R.A."/>
            <person name="Bhattacharya S.S."/>
            <person name="Shirouzu T."/>
            <person name="Yoshinaga Y."/>
            <person name="Martin F.M."/>
            <person name="Grigoriev I.V."/>
            <person name="Hibbett D.S."/>
        </authorList>
    </citation>
    <scope>NUCLEOTIDE SEQUENCE [LARGE SCALE GENOMIC DNA]</scope>
    <source>
        <strain evidence="10 11">HHB12733</strain>
    </source>
</reference>
<dbReference type="Proteomes" id="UP000076842">
    <property type="component" value="Unassembled WGS sequence"/>
</dbReference>
<dbReference type="SUPFAM" id="SSF103473">
    <property type="entry name" value="MFS general substrate transporter"/>
    <property type="match status" value="1"/>
</dbReference>
<dbReference type="PRINTS" id="PR01036">
    <property type="entry name" value="TCRTETB"/>
</dbReference>
<dbReference type="GO" id="GO:0012505">
    <property type="term" value="C:endomembrane system"/>
    <property type="evidence" value="ECO:0007669"/>
    <property type="project" value="UniProtKB-SubCell"/>
</dbReference>
<dbReference type="Pfam" id="PF07690">
    <property type="entry name" value="MFS_1"/>
    <property type="match status" value="1"/>
</dbReference>
<dbReference type="InterPro" id="IPR011701">
    <property type="entry name" value="MFS"/>
</dbReference>
<feature type="region of interest" description="Disordered" evidence="7">
    <location>
        <begin position="654"/>
        <end position="713"/>
    </location>
</feature>
<evidence type="ECO:0000256" key="2">
    <source>
        <dbReference type="ARBA" id="ARBA00008335"/>
    </source>
</evidence>
<feature type="transmembrane region" description="Helical" evidence="8">
    <location>
        <begin position="549"/>
        <end position="567"/>
    </location>
</feature>
<dbReference type="OrthoDB" id="10021397at2759"/>
<feature type="transmembrane region" description="Helical" evidence="8">
    <location>
        <begin position="416"/>
        <end position="436"/>
    </location>
</feature>
<feature type="compositionally biased region" description="Pro residues" evidence="7">
    <location>
        <begin position="704"/>
        <end position="713"/>
    </location>
</feature>
<feature type="compositionally biased region" description="Basic and acidic residues" evidence="7">
    <location>
        <begin position="654"/>
        <end position="676"/>
    </location>
</feature>
<evidence type="ECO:0000256" key="8">
    <source>
        <dbReference type="SAM" id="Phobius"/>
    </source>
</evidence>
<dbReference type="Gene3D" id="1.20.1720.10">
    <property type="entry name" value="Multidrug resistance protein D"/>
    <property type="match status" value="1"/>
</dbReference>
<feature type="compositionally biased region" description="Low complexity" evidence="7">
    <location>
        <begin position="1"/>
        <end position="10"/>
    </location>
</feature>
<feature type="domain" description="Major facilitator superfamily (MFS) profile" evidence="9">
    <location>
        <begin position="157"/>
        <end position="642"/>
    </location>
</feature>
<dbReference type="Gene3D" id="1.20.1250.20">
    <property type="entry name" value="MFS general substrate transporter like domains"/>
    <property type="match status" value="1"/>
</dbReference>
<dbReference type="PANTHER" id="PTHR23501:SF189">
    <property type="entry name" value="DRUG TRANSPORTER, PUTATIVE (AFU_ORTHOLOGUE AFUA_4G03920)-RELATED"/>
    <property type="match status" value="1"/>
</dbReference>
<evidence type="ECO:0000256" key="7">
    <source>
        <dbReference type="SAM" id="MobiDB-lite"/>
    </source>
</evidence>
<feature type="transmembrane region" description="Helical" evidence="8">
    <location>
        <begin position="247"/>
        <end position="268"/>
    </location>
</feature>
<dbReference type="GO" id="GO:0022857">
    <property type="term" value="F:transmembrane transporter activity"/>
    <property type="evidence" value="ECO:0007669"/>
    <property type="project" value="InterPro"/>
</dbReference>
<comment type="subcellular location">
    <subcellularLocation>
        <location evidence="1">Endomembrane system</location>
        <topology evidence="1">Multi-pass membrane protein</topology>
    </subcellularLocation>
</comment>
<feature type="transmembrane region" description="Helical" evidence="8">
    <location>
        <begin position="484"/>
        <end position="505"/>
    </location>
</feature>
<keyword evidence="11" id="KW-1185">Reference proteome</keyword>
<evidence type="ECO:0000256" key="5">
    <source>
        <dbReference type="ARBA" id="ARBA00022989"/>
    </source>
</evidence>
<feature type="compositionally biased region" description="Basic and acidic residues" evidence="7">
    <location>
        <begin position="52"/>
        <end position="64"/>
    </location>
</feature>
<comment type="similarity">
    <text evidence="2">Belongs to the major facilitator superfamily.</text>
</comment>
<feature type="transmembrane region" description="Helical" evidence="8">
    <location>
        <begin position="346"/>
        <end position="367"/>
    </location>
</feature>
<evidence type="ECO:0000256" key="1">
    <source>
        <dbReference type="ARBA" id="ARBA00004127"/>
    </source>
</evidence>